<keyword evidence="4" id="KW-0547">Nucleotide-binding</keyword>
<keyword evidence="5 7" id="KW-0067">ATP-binding</keyword>
<evidence type="ECO:0000256" key="4">
    <source>
        <dbReference type="ARBA" id="ARBA00022741"/>
    </source>
</evidence>
<dbReference type="GO" id="GO:0005524">
    <property type="term" value="F:ATP binding"/>
    <property type="evidence" value="ECO:0007669"/>
    <property type="project" value="UniProtKB-KW"/>
</dbReference>
<protein>
    <submittedName>
        <fullName evidence="7">ABC transporter ATP-binding protein</fullName>
    </submittedName>
</protein>
<dbReference type="InterPro" id="IPR003439">
    <property type="entry name" value="ABC_transporter-like_ATP-bd"/>
</dbReference>
<accession>A0ABS1S813</accession>
<dbReference type="PANTHER" id="PTHR43776:SF7">
    <property type="entry name" value="D,D-DIPEPTIDE TRANSPORT ATP-BINDING PROTEIN DDPF-RELATED"/>
    <property type="match status" value="1"/>
</dbReference>
<evidence type="ECO:0000256" key="2">
    <source>
        <dbReference type="ARBA" id="ARBA00005417"/>
    </source>
</evidence>
<comment type="similarity">
    <text evidence="2">Belongs to the ABC transporter superfamily.</text>
</comment>
<dbReference type="Pfam" id="PF08352">
    <property type="entry name" value="oligo_HPY"/>
    <property type="match status" value="1"/>
</dbReference>
<comment type="subcellular location">
    <subcellularLocation>
        <location evidence="1">Cell inner membrane</location>
        <topology evidence="1">Peripheral membrane protein</topology>
    </subcellularLocation>
</comment>
<dbReference type="InterPro" id="IPR050319">
    <property type="entry name" value="ABC_transp_ATP-bind"/>
</dbReference>
<dbReference type="PROSITE" id="PS00211">
    <property type="entry name" value="ABC_TRANSPORTER_1"/>
    <property type="match status" value="2"/>
</dbReference>
<dbReference type="InterPro" id="IPR017871">
    <property type="entry name" value="ABC_transporter-like_CS"/>
</dbReference>
<evidence type="ECO:0000256" key="5">
    <source>
        <dbReference type="ARBA" id="ARBA00022840"/>
    </source>
</evidence>
<dbReference type="CDD" id="cd03257">
    <property type="entry name" value="ABC_NikE_OppD_transporters"/>
    <property type="match status" value="2"/>
</dbReference>
<keyword evidence="3" id="KW-0813">Transport</keyword>
<dbReference type="PANTHER" id="PTHR43776">
    <property type="entry name" value="TRANSPORT ATP-BINDING PROTEIN"/>
    <property type="match status" value="1"/>
</dbReference>
<feature type="domain" description="ABC transporter" evidence="6">
    <location>
        <begin position="9"/>
        <end position="259"/>
    </location>
</feature>
<reference evidence="7 8" key="1">
    <citation type="submission" date="2021-01" db="EMBL/GenBank/DDBJ databases">
        <title>011410 draft genome.</title>
        <authorList>
            <person name="Lang L."/>
        </authorList>
    </citation>
    <scope>NUCLEOTIDE SEQUENCE [LARGE SCALE GENOMIC DNA]</scope>
    <source>
        <strain evidence="7 8">KCTC 42845</strain>
    </source>
</reference>
<gene>
    <name evidence="7" type="ORF">JL111_15310</name>
</gene>
<evidence type="ECO:0000256" key="1">
    <source>
        <dbReference type="ARBA" id="ARBA00004417"/>
    </source>
</evidence>
<dbReference type="SMART" id="SM00382">
    <property type="entry name" value="AAA"/>
    <property type="match status" value="2"/>
</dbReference>
<proteinExistence type="inferred from homology"/>
<evidence type="ECO:0000256" key="3">
    <source>
        <dbReference type="ARBA" id="ARBA00022448"/>
    </source>
</evidence>
<dbReference type="InterPro" id="IPR027417">
    <property type="entry name" value="P-loop_NTPase"/>
</dbReference>
<dbReference type="Gene3D" id="3.40.50.300">
    <property type="entry name" value="P-loop containing nucleotide triphosphate hydrolases"/>
    <property type="match status" value="2"/>
</dbReference>
<sequence length="555" mass="60375">MQNASIPVVEITDLKIEAKSNEGWTQIVRGISLSIRRGEVLGLVGESGAGKSTVGLAALGYLRPGARTNGGSVRLIGTELLSIPEEERRKMRGTQVAYVAQSAQAAFNPAHRLMDQITMVAVDRGGLSREAAERRAIDLFTALQLPDPQNFGARYPHQVSGGQLQRAMVAMAMICNPALIVFDEPTTALDVTTQVEVLISIRKVIEEFGVAAIYITHDLAVVAQIAHRVAVLRYGEVVEEASIAAIMDSPQHAYTQSLWAVHEMPVSASGRYETGVRPLLSIEGLSARYGNFDVLKDINLAVGRGETVALVGESGSGKSTLGRVITGLKEPSKGKVVFDGTPLPEKLRHRKVDLLRRIQIIYQSADTALNPRQTVRKIVGRPLSLYHGLRGSAREKRLIELLKMVELNEAHADRMPGQLSGGQKQRVAIARALAAEPELIVCDEITSALDKVVQAEVLRMLISLQKRLGVSYLFITHDIEVVRAIADQVVVMQHGRIVDRGAKEVVFSLPHEPYTDKLLASVPDMAVGWLDGIIASRTARLSTYPLDASRIDQTG</sequence>
<dbReference type="PROSITE" id="PS50893">
    <property type="entry name" value="ABC_TRANSPORTER_2"/>
    <property type="match status" value="2"/>
</dbReference>
<comment type="caution">
    <text evidence="7">The sequence shown here is derived from an EMBL/GenBank/DDBJ whole genome shotgun (WGS) entry which is preliminary data.</text>
</comment>
<evidence type="ECO:0000313" key="7">
    <source>
        <dbReference type="EMBL" id="MBL3674848.1"/>
    </source>
</evidence>
<evidence type="ECO:0000259" key="6">
    <source>
        <dbReference type="PROSITE" id="PS50893"/>
    </source>
</evidence>
<dbReference type="Pfam" id="PF00005">
    <property type="entry name" value="ABC_tran"/>
    <property type="match status" value="2"/>
</dbReference>
<evidence type="ECO:0000313" key="8">
    <source>
        <dbReference type="Proteomes" id="UP000644749"/>
    </source>
</evidence>
<keyword evidence="8" id="KW-1185">Reference proteome</keyword>
<name>A0ABS1S813_9RHOB</name>
<dbReference type="Proteomes" id="UP000644749">
    <property type="component" value="Unassembled WGS sequence"/>
</dbReference>
<organism evidence="7 8">
    <name type="scientific">Paracoccus aerius</name>
    <dbReference type="NCBI Taxonomy" id="1915382"/>
    <lineage>
        <taxon>Bacteria</taxon>
        <taxon>Pseudomonadati</taxon>
        <taxon>Pseudomonadota</taxon>
        <taxon>Alphaproteobacteria</taxon>
        <taxon>Rhodobacterales</taxon>
        <taxon>Paracoccaceae</taxon>
        <taxon>Paracoccus</taxon>
    </lineage>
</organism>
<dbReference type="SUPFAM" id="SSF52540">
    <property type="entry name" value="P-loop containing nucleoside triphosphate hydrolases"/>
    <property type="match status" value="2"/>
</dbReference>
<feature type="domain" description="ABC transporter" evidence="6">
    <location>
        <begin position="280"/>
        <end position="519"/>
    </location>
</feature>
<dbReference type="InterPro" id="IPR003593">
    <property type="entry name" value="AAA+_ATPase"/>
</dbReference>
<dbReference type="NCBIfam" id="NF007739">
    <property type="entry name" value="PRK10419.1"/>
    <property type="match status" value="2"/>
</dbReference>
<dbReference type="EMBL" id="JAESHT010000014">
    <property type="protein sequence ID" value="MBL3674848.1"/>
    <property type="molecule type" value="Genomic_DNA"/>
</dbReference>
<dbReference type="InterPro" id="IPR013563">
    <property type="entry name" value="Oligopep_ABC_C"/>
</dbReference>